<name>A0ABY3BGY4_LACGS</name>
<keyword evidence="1" id="KW-0812">Transmembrane</keyword>
<keyword evidence="3" id="KW-1185">Reference proteome</keyword>
<dbReference type="EMBL" id="SRMD01000069">
    <property type="protein sequence ID" value="TQW15550.1"/>
    <property type="molecule type" value="Genomic_DNA"/>
</dbReference>
<evidence type="ECO:0000313" key="2">
    <source>
        <dbReference type="EMBL" id="TQW15550.1"/>
    </source>
</evidence>
<organism evidence="2 3">
    <name type="scientific">Lactobacillus gasseri</name>
    <dbReference type="NCBI Taxonomy" id="1596"/>
    <lineage>
        <taxon>Bacteria</taxon>
        <taxon>Bacillati</taxon>
        <taxon>Bacillota</taxon>
        <taxon>Bacilli</taxon>
        <taxon>Lactobacillales</taxon>
        <taxon>Lactobacillaceae</taxon>
        <taxon>Lactobacillus</taxon>
    </lineage>
</organism>
<dbReference type="Proteomes" id="UP000316012">
    <property type="component" value="Unassembled WGS sequence"/>
</dbReference>
<evidence type="ECO:0000313" key="3">
    <source>
        <dbReference type="Proteomes" id="UP000316012"/>
    </source>
</evidence>
<protein>
    <submittedName>
        <fullName evidence="2">Uncharacterized protein</fullName>
    </submittedName>
</protein>
<accession>A0ABY3BGY4</accession>
<proteinExistence type="predicted"/>
<sequence>MTHKEKMNRYYALIAVAILLETFIKVLGN</sequence>
<reference evidence="2 3" key="1">
    <citation type="submission" date="2019-04" db="EMBL/GenBank/DDBJ databases">
        <title>Lactobacillus gasseri 7171 assembly.</title>
        <authorList>
            <person name="Joris B.R."/>
            <person name="Giguere D."/>
        </authorList>
    </citation>
    <scope>NUCLEOTIDE SEQUENCE [LARGE SCALE GENOMIC DNA]</scope>
    <source>
        <strain evidence="2 3">7171</strain>
    </source>
</reference>
<evidence type="ECO:0000256" key="1">
    <source>
        <dbReference type="SAM" id="Phobius"/>
    </source>
</evidence>
<gene>
    <name evidence="2" type="ORF">FIPPAONL_00761</name>
</gene>
<keyword evidence="1" id="KW-1133">Transmembrane helix</keyword>
<keyword evidence="1" id="KW-0472">Membrane</keyword>
<feature type="transmembrane region" description="Helical" evidence="1">
    <location>
        <begin position="10"/>
        <end position="28"/>
    </location>
</feature>
<comment type="caution">
    <text evidence="2">The sequence shown here is derived from an EMBL/GenBank/DDBJ whole genome shotgun (WGS) entry which is preliminary data.</text>
</comment>